<accession>A0A1I7WKY3</accession>
<keyword evidence="2" id="KW-1185">Reference proteome</keyword>
<dbReference type="Proteomes" id="UP000095283">
    <property type="component" value="Unplaced"/>
</dbReference>
<proteinExistence type="predicted"/>
<evidence type="ECO:0000256" key="1">
    <source>
        <dbReference type="SAM" id="MobiDB-lite"/>
    </source>
</evidence>
<name>A0A1I7WKY3_HETBA</name>
<protein>
    <submittedName>
        <fullName evidence="3">Uncharacterized protein</fullName>
    </submittedName>
</protein>
<feature type="region of interest" description="Disordered" evidence="1">
    <location>
        <begin position="1"/>
        <end position="30"/>
    </location>
</feature>
<dbReference type="AlphaFoldDB" id="A0A1I7WKY3"/>
<sequence>MGISRSRCSKGSNVNGCSKTGKHSIGEKRSRRRTLTMEATHCFGWNFSHPWALRKPDEPISLQQAVECKCCSKKNATSLFRMEFFSSMGVECKCCSKQVNTQLVKTQVVPGYSLLYEAEPMEFRYGLERVYSRGLKIFIRARGSKAYWNQRHRGDAENRDRRPNVTT</sequence>
<organism evidence="2 3">
    <name type="scientific">Heterorhabditis bacteriophora</name>
    <name type="common">Entomopathogenic nematode worm</name>
    <dbReference type="NCBI Taxonomy" id="37862"/>
    <lineage>
        <taxon>Eukaryota</taxon>
        <taxon>Metazoa</taxon>
        <taxon>Ecdysozoa</taxon>
        <taxon>Nematoda</taxon>
        <taxon>Chromadorea</taxon>
        <taxon>Rhabditida</taxon>
        <taxon>Rhabditina</taxon>
        <taxon>Rhabditomorpha</taxon>
        <taxon>Strongyloidea</taxon>
        <taxon>Heterorhabditidae</taxon>
        <taxon>Heterorhabditis</taxon>
    </lineage>
</organism>
<dbReference type="WBParaSite" id="Hba_05674">
    <property type="protein sequence ID" value="Hba_05674"/>
    <property type="gene ID" value="Hba_05674"/>
</dbReference>
<evidence type="ECO:0000313" key="2">
    <source>
        <dbReference type="Proteomes" id="UP000095283"/>
    </source>
</evidence>
<feature type="compositionally biased region" description="Polar residues" evidence="1">
    <location>
        <begin position="9"/>
        <end position="18"/>
    </location>
</feature>
<reference evidence="3" key="1">
    <citation type="submission" date="2016-11" db="UniProtKB">
        <authorList>
            <consortium name="WormBaseParasite"/>
        </authorList>
    </citation>
    <scope>IDENTIFICATION</scope>
</reference>
<evidence type="ECO:0000313" key="3">
    <source>
        <dbReference type="WBParaSite" id="Hba_05674"/>
    </source>
</evidence>